<dbReference type="HOGENOM" id="CLU_320816_0_0_1"/>
<feature type="compositionally biased region" description="Low complexity" evidence="1">
    <location>
        <begin position="393"/>
        <end position="420"/>
    </location>
</feature>
<feature type="region of interest" description="Disordered" evidence="1">
    <location>
        <begin position="76"/>
        <end position="109"/>
    </location>
</feature>
<keyword evidence="3" id="KW-1185">Reference proteome</keyword>
<feature type="compositionally biased region" description="Low complexity" evidence="1">
    <location>
        <begin position="861"/>
        <end position="883"/>
    </location>
</feature>
<feature type="compositionally biased region" description="Low complexity" evidence="1">
    <location>
        <begin position="314"/>
        <end position="331"/>
    </location>
</feature>
<protein>
    <submittedName>
        <fullName evidence="2">Uncharacterized protein</fullName>
    </submittedName>
</protein>
<reference evidence="3" key="2">
    <citation type="submission" date="2015-01" db="EMBL/GenBank/DDBJ databases">
        <title>Evolutionary Origins and Diversification of the Mycorrhizal Mutualists.</title>
        <authorList>
            <consortium name="DOE Joint Genome Institute"/>
            <consortium name="Mycorrhizal Genomics Consortium"/>
            <person name="Kohler A."/>
            <person name="Kuo A."/>
            <person name="Nagy L.G."/>
            <person name="Floudas D."/>
            <person name="Copeland A."/>
            <person name="Barry K.W."/>
            <person name="Cichocki N."/>
            <person name="Veneault-Fourrey C."/>
            <person name="LaButti K."/>
            <person name="Lindquist E.A."/>
            <person name="Lipzen A."/>
            <person name="Lundell T."/>
            <person name="Morin E."/>
            <person name="Murat C."/>
            <person name="Riley R."/>
            <person name="Ohm R."/>
            <person name="Sun H."/>
            <person name="Tunlid A."/>
            <person name="Henrissat B."/>
            <person name="Grigoriev I.V."/>
            <person name="Hibbett D.S."/>
            <person name="Martin F."/>
        </authorList>
    </citation>
    <scope>NUCLEOTIDE SEQUENCE [LARGE SCALE GENOMIC DNA]</scope>
    <source>
        <strain evidence="3">441</strain>
    </source>
</reference>
<feature type="region of interest" description="Disordered" evidence="1">
    <location>
        <begin position="843"/>
        <end position="904"/>
    </location>
</feature>
<feature type="region of interest" description="Disordered" evidence="1">
    <location>
        <begin position="758"/>
        <end position="785"/>
    </location>
</feature>
<proteinExistence type="predicted"/>
<dbReference type="Proteomes" id="UP000054018">
    <property type="component" value="Unassembled WGS sequence"/>
</dbReference>
<dbReference type="OrthoDB" id="3254002at2759"/>
<sequence length="904" mass="96686">MENAAGGSSSNDPSNMTVALAASSMVNPADHLSTEAYQANLRRIEEMKDIVRRLEANNDQAHRNYLMDQLEKRAKEGREAEEMLQKLRSGSQLPPTLNTGGHPGTDDRANVLLPSTATLVEVPDHPPTNPAPSSFVQPTIHHWAPQVYQSSQQSRPPLAQTPTSSSAQAQYSVRYPVPYPYHAYYPYAPSQQLDRGPTVQQEQINFRLEGYDHHSPYYSTDHSEHHPRVNAFSKQDLGGHYGTQRSGHSRSAQRTGVTGSAGVAHAHYPAAAFPAQSVPQPQSTNAQPQPTPHSHHPEPVHRVPAVALTDSAQRRASVSRAQARSRQTPVTAPAPPTVPSLVQPQVAHPTQLPVTQALYHQSQATAQPSSSARSEAPPQQNIQQPIVHHHVVPSTSSAHPAPQQQQQQSQQSTGSQPSNQEAMLGRALQHAVQSGPEHTAALVTNAIRAGVSMPRLQAAVRSVPEHQWKAIYPKFLQHLPADLLPRKTTSPLVPGFSSTILTSPVPEPSTMDIAGSAPPAQASSTGAQMDGSASQVDTVQSGTTSHITVPTEPAAEHAMTTTPTPRISTPLTAARTFTANPPVTPERPTDPRQPTVRTPQQADKRRLAFDILRSLGRPVSTFDAKTVAKSKEASRRPTPSARPVEGPAIELPLTLTSSQENEKATEQGQASYAVPSTDHAAESPLIITAPPAPPVTTAPAAPATQPVLQPTTSPPSLAQQQPGQVEVTVPTMSADEAAHPEGQKPEALPTATDLTLVETGPTSNVSLPIPPEVPSPPSPKSQLSIEHPVPTHQLQNLYLGERHLEPPTAEDVRMASLPPSRPETEHIKMPNDAEIVEAPLVAESSTAQRVRPPSPTEDRSLALGGLPLFLPSPPASLAADRSSAPPPPDTDDDAFALDDTRMHP</sequence>
<evidence type="ECO:0000256" key="1">
    <source>
        <dbReference type="SAM" id="MobiDB-lite"/>
    </source>
</evidence>
<feature type="region of interest" description="Disordered" evidence="1">
    <location>
        <begin position="276"/>
        <end position="299"/>
    </location>
</feature>
<dbReference type="AlphaFoldDB" id="A0A0C9ZIQ6"/>
<evidence type="ECO:0000313" key="2">
    <source>
        <dbReference type="EMBL" id="KIK29121.1"/>
    </source>
</evidence>
<gene>
    <name evidence="2" type="ORF">PISMIDRAFT_517881</name>
</gene>
<feature type="region of interest" description="Disordered" evidence="1">
    <location>
        <begin position="623"/>
        <end position="726"/>
    </location>
</feature>
<feature type="region of interest" description="Disordered" evidence="1">
    <location>
        <begin position="147"/>
        <end position="169"/>
    </location>
</feature>
<feature type="region of interest" description="Disordered" evidence="1">
    <location>
        <begin position="311"/>
        <end position="342"/>
    </location>
</feature>
<feature type="compositionally biased region" description="Polar residues" evidence="1">
    <location>
        <begin position="277"/>
        <end position="288"/>
    </location>
</feature>
<feature type="compositionally biased region" description="Polar residues" evidence="1">
    <location>
        <begin position="243"/>
        <end position="258"/>
    </location>
</feature>
<feature type="compositionally biased region" description="Basic and acidic residues" evidence="1">
    <location>
        <begin position="76"/>
        <end position="85"/>
    </location>
</feature>
<evidence type="ECO:0000313" key="3">
    <source>
        <dbReference type="Proteomes" id="UP000054018"/>
    </source>
</evidence>
<feature type="region of interest" description="Disordered" evidence="1">
    <location>
        <begin position="577"/>
        <end position="604"/>
    </location>
</feature>
<feature type="region of interest" description="Disordered" evidence="1">
    <location>
        <begin position="233"/>
        <end position="262"/>
    </location>
</feature>
<feature type="region of interest" description="Disordered" evidence="1">
    <location>
        <begin position="392"/>
        <end position="422"/>
    </location>
</feature>
<feature type="compositionally biased region" description="Polar residues" evidence="1">
    <location>
        <begin position="714"/>
        <end position="723"/>
    </location>
</feature>
<feature type="compositionally biased region" description="Low complexity" evidence="1">
    <location>
        <begin position="697"/>
        <end position="711"/>
    </location>
</feature>
<organism evidence="2 3">
    <name type="scientific">Pisolithus microcarpus 441</name>
    <dbReference type="NCBI Taxonomy" id="765257"/>
    <lineage>
        <taxon>Eukaryota</taxon>
        <taxon>Fungi</taxon>
        <taxon>Dikarya</taxon>
        <taxon>Basidiomycota</taxon>
        <taxon>Agaricomycotina</taxon>
        <taxon>Agaricomycetes</taxon>
        <taxon>Agaricomycetidae</taxon>
        <taxon>Boletales</taxon>
        <taxon>Sclerodermatineae</taxon>
        <taxon>Pisolithaceae</taxon>
        <taxon>Pisolithus</taxon>
    </lineage>
</organism>
<accession>A0A0C9ZIQ6</accession>
<feature type="compositionally biased region" description="Pro residues" evidence="1">
    <location>
        <begin position="768"/>
        <end position="779"/>
    </location>
</feature>
<reference evidence="2 3" key="1">
    <citation type="submission" date="2014-04" db="EMBL/GenBank/DDBJ databases">
        <authorList>
            <consortium name="DOE Joint Genome Institute"/>
            <person name="Kuo A."/>
            <person name="Kohler A."/>
            <person name="Costa M.D."/>
            <person name="Nagy L.G."/>
            <person name="Floudas D."/>
            <person name="Copeland A."/>
            <person name="Barry K.W."/>
            <person name="Cichocki N."/>
            <person name="Veneault-Fourrey C."/>
            <person name="LaButti K."/>
            <person name="Lindquist E.A."/>
            <person name="Lipzen A."/>
            <person name="Lundell T."/>
            <person name="Morin E."/>
            <person name="Murat C."/>
            <person name="Sun H."/>
            <person name="Tunlid A."/>
            <person name="Henrissat B."/>
            <person name="Grigoriev I.V."/>
            <person name="Hibbett D.S."/>
            <person name="Martin F."/>
            <person name="Nordberg H.P."/>
            <person name="Cantor M.N."/>
            <person name="Hua S.X."/>
        </authorList>
    </citation>
    <scope>NUCLEOTIDE SEQUENCE [LARGE SCALE GENOMIC DNA]</scope>
    <source>
        <strain evidence="2 3">441</strain>
    </source>
</reference>
<feature type="compositionally biased region" description="Polar residues" evidence="1">
    <location>
        <begin position="88"/>
        <end position="99"/>
    </location>
</feature>
<name>A0A0C9ZIQ6_9AGAM</name>
<dbReference type="EMBL" id="KN833690">
    <property type="protein sequence ID" value="KIK29121.1"/>
    <property type="molecule type" value="Genomic_DNA"/>
</dbReference>